<reference evidence="1 2" key="1">
    <citation type="submission" date="2021-08" db="EMBL/GenBank/DDBJ databases">
        <title>Draft Genome Sequence of Phanerochaete sordida strain YK-624.</title>
        <authorList>
            <person name="Mori T."/>
            <person name="Dohra H."/>
            <person name="Suzuki T."/>
            <person name="Kawagishi H."/>
            <person name="Hirai H."/>
        </authorList>
    </citation>
    <scope>NUCLEOTIDE SEQUENCE [LARGE SCALE GENOMIC DNA]</scope>
    <source>
        <strain evidence="1 2">YK-624</strain>
    </source>
</reference>
<proteinExistence type="predicted"/>
<dbReference type="AlphaFoldDB" id="A0A9P3LKT2"/>
<protein>
    <submittedName>
        <fullName evidence="1">Uncharacterized protein</fullName>
    </submittedName>
</protein>
<keyword evidence="2" id="KW-1185">Reference proteome</keyword>
<organism evidence="1 2">
    <name type="scientific">Phanerochaete sordida</name>
    <dbReference type="NCBI Taxonomy" id="48140"/>
    <lineage>
        <taxon>Eukaryota</taxon>
        <taxon>Fungi</taxon>
        <taxon>Dikarya</taxon>
        <taxon>Basidiomycota</taxon>
        <taxon>Agaricomycotina</taxon>
        <taxon>Agaricomycetes</taxon>
        <taxon>Polyporales</taxon>
        <taxon>Phanerochaetaceae</taxon>
        <taxon>Phanerochaete</taxon>
    </lineage>
</organism>
<gene>
    <name evidence="1" type="ORF">PsYK624_137930</name>
</gene>
<dbReference type="EMBL" id="BPQB01000073">
    <property type="protein sequence ID" value="GJE97572.1"/>
    <property type="molecule type" value="Genomic_DNA"/>
</dbReference>
<sequence length="356" mass="38841">MGSTLDDAIDLFTRQDNLYAAPLADYVADLTLEVPIELSPSPYIPIWKITAITNALPLLKSLTLDGLRLRFRQHNHPVIPRPLDRLCLYKILADADASHVVRTLVSTYSMRALDISGIRFEGLVGPSAAPTAAPSCVHSLALRSHVSTAPLLAIFATGALRNLDVSCTSASDGQAFGALVTVTGAALETLSLDLAEYAARVDFATEEHLQPLLLDKCRALHALTLRVTFLSEPWASLPHNATALRILAHVIASAPQTLRSLTIAIALDGPVTFEAAFLRPFERALGEQLAGLEYTLMEKRDLATVRWVWERARKRALNEALYRRVGQDLTALVKARFPVLEETGGLSFGSDIEDEM</sequence>
<dbReference type="Proteomes" id="UP000703269">
    <property type="component" value="Unassembled WGS sequence"/>
</dbReference>
<name>A0A9P3LKT2_9APHY</name>
<comment type="caution">
    <text evidence="1">The sequence shown here is derived from an EMBL/GenBank/DDBJ whole genome shotgun (WGS) entry which is preliminary data.</text>
</comment>
<evidence type="ECO:0000313" key="1">
    <source>
        <dbReference type="EMBL" id="GJE97572.1"/>
    </source>
</evidence>
<evidence type="ECO:0000313" key="2">
    <source>
        <dbReference type="Proteomes" id="UP000703269"/>
    </source>
</evidence>
<accession>A0A9P3LKT2</accession>